<evidence type="ECO:0000256" key="4">
    <source>
        <dbReference type="ARBA" id="ARBA00023163"/>
    </source>
</evidence>
<gene>
    <name evidence="8" type="ORF">VNO77_31851</name>
</gene>
<comment type="caution">
    <text evidence="8">The sequence shown here is derived from an EMBL/GenBank/DDBJ whole genome shotgun (WGS) entry which is preliminary data.</text>
</comment>
<dbReference type="GO" id="GO:0005634">
    <property type="term" value="C:nucleus"/>
    <property type="evidence" value="ECO:0007669"/>
    <property type="project" value="UniProtKB-SubCell"/>
</dbReference>
<evidence type="ECO:0000256" key="6">
    <source>
        <dbReference type="RuleBase" id="RU367028"/>
    </source>
</evidence>
<comment type="subcellular location">
    <subcellularLocation>
        <location evidence="1 6">Nucleus</location>
    </subcellularLocation>
</comment>
<keyword evidence="2 6" id="KW-0678">Repressor</keyword>
<sequence length="101" mass="11398">MDAREKKAQRRKNRISFSATLPTDVSGAFANSVCAVRYSSNPFVDIRMSILEMIVDVGVHDWDQMEELVYCYVALNSPELHHLICQAFVSLCCPLCNEGQN</sequence>
<keyword evidence="5 6" id="KW-0539">Nucleus</keyword>
<evidence type="ECO:0000313" key="9">
    <source>
        <dbReference type="Proteomes" id="UP001367508"/>
    </source>
</evidence>
<accession>A0AAN9KSU1</accession>
<evidence type="ECO:0000256" key="1">
    <source>
        <dbReference type="ARBA" id="ARBA00004123"/>
    </source>
</evidence>
<dbReference type="GO" id="GO:0045892">
    <property type="term" value="P:negative regulation of DNA-templated transcription"/>
    <property type="evidence" value="ECO:0007669"/>
    <property type="project" value="UniProtKB-UniRule"/>
</dbReference>
<dbReference type="InterPro" id="IPR038933">
    <property type="entry name" value="Ovate"/>
</dbReference>
<dbReference type="Proteomes" id="UP001367508">
    <property type="component" value="Unassembled WGS sequence"/>
</dbReference>
<evidence type="ECO:0000256" key="3">
    <source>
        <dbReference type="ARBA" id="ARBA00023015"/>
    </source>
</evidence>
<evidence type="ECO:0000256" key="2">
    <source>
        <dbReference type="ARBA" id="ARBA00022491"/>
    </source>
</evidence>
<organism evidence="8 9">
    <name type="scientific">Canavalia gladiata</name>
    <name type="common">Sword bean</name>
    <name type="synonym">Dolichos gladiatus</name>
    <dbReference type="NCBI Taxonomy" id="3824"/>
    <lineage>
        <taxon>Eukaryota</taxon>
        <taxon>Viridiplantae</taxon>
        <taxon>Streptophyta</taxon>
        <taxon>Embryophyta</taxon>
        <taxon>Tracheophyta</taxon>
        <taxon>Spermatophyta</taxon>
        <taxon>Magnoliopsida</taxon>
        <taxon>eudicotyledons</taxon>
        <taxon>Gunneridae</taxon>
        <taxon>Pentapetalae</taxon>
        <taxon>rosids</taxon>
        <taxon>fabids</taxon>
        <taxon>Fabales</taxon>
        <taxon>Fabaceae</taxon>
        <taxon>Papilionoideae</taxon>
        <taxon>50 kb inversion clade</taxon>
        <taxon>NPAAA clade</taxon>
        <taxon>indigoferoid/millettioid clade</taxon>
        <taxon>Phaseoleae</taxon>
        <taxon>Canavalia</taxon>
    </lineage>
</organism>
<keyword evidence="9" id="KW-1185">Reference proteome</keyword>
<dbReference type="AlphaFoldDB" id="A0AAN9KSU1"/>
<dbReference type="EMBL" id="JAYMYQ010000007">
    <property type="protein sequence ID" value="KAK7321324.1"/>
    <property type="molecule type" value="Genomic_DNA"/>
</dbReference>
<keyword evidence="3 6" id="KW-0805">Transcription regulation</keyword>
<name>A0AAN9KSU1_CANGL</name>
<dbReference type="Pfam" id="PF04844">
    <property type="entry name" value="Ovate"/>
    <property type="match status" value="1"/>
</dbReference>
<dbReference type="PANTHER" id="PTHR33057">
    <property type="entry name" value="TRANSCRIPTION REPRESSOR OFP7-RELATED"/>
    <property type="match status" value="1"/>
</dbReference>
<comment type="function">
    <text evidence="6">Transcriptional repressor that regulates multiple aspects of plant growth and development.</text>
</comment>
<evidence type="ECO:0000313" key="8">
    <source>
        <dbReference type="EMBL" id="KAK7321324.1"/>
    </source>
</evidence>
<evidence type="ECO:0000256" key="5">
    <source>
        <dbReference type="ARBA" id="ARBA00023242"/>
    </source>
</evidence>
<dbReference type="PANTHER" id="PTHR33057:SF110">
    <property type="entry name" value="TRANSCRIPTION REPRESSOR"/>
    <property type="match status" value="1"/>
</dbReference>
<proteinExistence type="predicted"/>
<protein>
    <recommendedName>
        <fullName evidence="6">Transcription repressor</fullName>
    </recommendedName>
    <alternativeName>
        <fullName evidence="6">Ovate family protein</fullName>
    </alternativeName>
</protein>
<keyword evidence="4 6" id="KW-0804">Transcription</keyword>
<feature type="domain" description="OVATE" evidence="7">
    <location>
        <begin position="35"/>
        <end position="94"/>
    </location>
</feature>
<dbReference type="InterPro" id="IPR006458">
    <property type="entry name" value="Ovate_C"/>
</dbReference>
<evidence type="ECO:0000259" key="7">
    <source>
        <dbReference type="PROSITE" id="PS51754"/>
    </source>
</evidence>
<dbReference type="PROSITE" id="PS51754">
    <property type="entry name" value="OVATE"/>
    <property type="match status" value="1"/>
</dbReference>
<dbReference type="NCBIfam" id="TIGR01568">
    <property type="entry name" value="A_thal_3678"/>
    <property type="match status" value="1"/>
</dbReference>
<reference evidence="8 9" key="1">
    <citation type="submission" date="2024-01" db="EMBL/GenBank/DDBJ databases">
        <title>The genomes of 5 underutilized Papilionoideae crops provide insights into root nodulation and disease resistanc.</title>
        <authorList>
            <person name="Jiang F."/>
        </authorList>
    </citation>
    <scope>NUCLEOTIDE SEQUENCE [LARGE SCALE GENOMIC DNA]</scope>
    <source>
        <strain evidence="8">LVBAO_FW01</strain>
        <tissue evidence="8">Leaves</tissue>
    </source>
</reference>